<dbReference type="GO" id="GO:0005634">
    <property type="term" value="C:nucleus"/>
    <property type="evidence" value="ECO:0007669"/>
    <property type="project" value="UniProtKB-SubCell"/>
</dbReference>
<dbReference type="InterPro" id="IPR011990">
    <property type="entry name" value="TPR-like_helical_dom_sf"/>
</dbReference>
<dbReference type="PANTHER" id="PTHR19980">
    <property type="entry name" value="RNA CLEAVAGE STIMULATION FACTOR"/>
    <property type="match status" value="1"/>
</dbReference>
<evidence type="ECO:0000256" key="1">
    <source>
        <dbReference type="ARBA" id="ARBA00004123"/>
    </source>
</evidence>
<keyword evidence="2" id="KW-0677">Repeat</keyword>
<reference evidence="6 7" key="1">
    <citation type="submission" date="2022-07" db="EMBL/GenBank/DDBJ databases">
        <title>Genome-wide signatures of adaptation to extreme environments.</title>
        <authorList>
            <person name="Cho C.H."/>
            <person name="Yoon H.S."/>
        </authorList>
    </citation>
    <scope>NUCLEOTIDE SEQUENCE [LARGE SCALE GENOMIC DNA]</scope>
    <source>
        <strain evidence="6 7">108.79 E11</strain>
    </source>
</reference>
<evidence type="ECO:0000313" key="7">
    <source>
        <dbReference type="Proteomes" id="UP001300502"/>
    </source>
</evidence>
<feature type="domain" description="Suppressor of forked" evidence="5">
    <location>
        <begin position="43"/>
        <end position="534"/>
    </location>
</feature>
<dbReference type="InterPro" id="IPR045243">
    <property type="entry name" value="Rna14-like"/>
</dbReference>
<dbReference type="InterPro" id="IPR008847">
    <property type="entry name" value="Suf"/>
</dbReference>
<feature type="region of interest" description="Disordered" evidence="4">
    <location>
        <begin position="1"/>
        <end position="25"/>
    </location>
</feature>
<dbReference type="InterPro" id="IPR003107">
    <property type="entry name" value="HAT"/>
</dbReference>
<organism evidence="6 7">
    <name type="scientific">Galdieria yellowstonensis</name>
    <dbReference type="NCBI Taxonomy" id="3028027"/>
    <lineage>
        <taxon>Eukaryota</taxon>
        <taxon>Rhodophyta</taxon>
        <taxon>Bangiophyceae</taxon>
        <taxon>Galdieriales</taxon>
        <taxon>Galdieriaceae</taxon>
        <taxon>Galdieria</taxon>
    </lineage>
</organism>
<name>A0AAV9IL88_9RHOD</name>
<dbReference type="Proteomes" id="UP001300502">
    <property type="component" value="Unassembled WGS sequence"/>
</dbReference>
<feature type="region of interest" description="Disordered" evidence="4">
    <location>
        <begin position="626"/>
        <end position="691"/>
    </location>
</feature>
<dbReference type="GO" id="GO:0003729">
    <property type="term" value="F:mRNA binding"/>
    <property type="evidence" value="ECO:0007669"/>
    <property type="project" value="TreeGrafter"/>
</dbReference>
<keyword evidence="3" id="KW-0539">Nucleus</keyword>
<dbReference type="GO" id="GO:0031124">
    <property type="term" value="P:mRNA 3'-end processing"/>
    <property type="evidence" value="ECO:0007669"/>
    <property type="project" value="InterPro"/>
</dbReference>
<proteinExistence type="predicted"/>
<dbReference type="Pfam" id="PF05843">
    <property type="entry name" value="Suf"/>
    <property type="match status" value="1"/>
</dbReference>
<evidence type="ECO:0000256" key="2">
    <source>
        <dbReference type="ARBA" id="ARBA00022737"/>
    </source>
</evidence>
<protein>
    <recommendedName>
        <fullName evidence="5">Suppressor of forked domain-containing protein</fullName>
    </recommendedName>
</protein>
<evidence type="ECO:0000259" key="5">
    <source>
        <dbReference type="Pfam" id="PF05843"/>
    </source>
</evidence>
<feature type="compositionally biased region" description="Polar residues" evidence="4">
    <location>
        <begin position="675"/>
        <end position="686"/>
    </location>
</feature>
<dbReference type="SMART" id="SM00386">
    <property type="entry name" value="HAT"/>
    <property type="match status" value="11"/>
</dbReference>
<feature type="compositionally biased region" description="Polar residues" evidence="4">
    <location>
        <begin position="1"/>
        <end position="16"/>
    </location>
</feature>
<keyword evidence="7" id="KW-1185">Reference proteome</keyword>
<comment type="caution">
    <text evidence="6">The sequence shown here is derived from an EMBL/GenBank/DDBJ whole genome shotgun (WGS) entry which is preliminary data.</text>
</comment>
<evidence type="ECO:0000313" key="6">
    <source>
        <dbReference type="EMBL" id="KAK4527971.1"/>
    </source>
</evidence>
<evidence type="ECO:0000256" key="4">
    <source>
        <dbReference type="SAM" id="MobiDB-lite"/>
    </source>
</evidence>
<dbReference type="Gene3D" id="1.25.40.1040">
    <property type="match status" value="1"/>
</dbReference>
<dbReference type="PANTHER" id="PTHR19980:SF0">
    <property type="entry name" value="CLEAVAGE STIMULATION FACTOR SUBUNIT 3"/>
    <property type="match status" value="1"/>
</dbReference>
<dbReference type="SUPFAM" id="SSF48452">
    <property type="entry name" value="TPR-like"/>
    <property type="match status" value="1"/>
</dbReference>
<gene>
    <name evidence="6" type="ORF">GAYE_SCF47G5905</name>
</gene>
<dbReference type="AlphaFoldDB" id="A0AAV9IL88"/>
<accession>A0AAV9IL88</accession>
<dbReference type="EMBL" id="JANCYU010000058">
    <property type="protein sequence ID" value="KAK4527971.1"/>
    <property type="molecule type" value="Genomic_DNA"/>
</dbReference>
<comment type="subcellular location">
    <subcellularLocation>
        <location evidence="1">Nucleus</location>
    </subcellularLocation>
</comment>
<feature type="region of interest" description="Disordered" evidence="4">
    <location>
        <begin position="550"/>
        <end position="586"/>
    </location>
</feature>
<evidence type="ECO:0000256" key="3">
    <source>
        <dbReference type="ARBA" id="ARBA00023242"/>
    </source>
</evidence>
<sequence>MEAQQRTETNVEQPMTENEDRTVSEATQDHVVKKAAFQTPKSVEAEQKIHADPWDTDAWVTLFMEAQNQPIELARPVYQLFLSQFPTAGRYWKLYIEHEWRQGSEQAVEDAFQKALLICHHIDLWKTYTDYIKSKKTRAEATEAYEFALKHLGLDIQANNLWADYIEFLKEWEPRNVQEENAKRDQLRSAYQRAVQTPMYNLDNFWKEYENFENSLNKTLAKGLLAEYQSLYSAARAEFRARRNRREGLLLNVLACPPSPKAEEQVRLWRKYIDGEKSNPHKLEAEELHKRVVAAYEQAILCLYRYPDLWLEIYFYHVQRKDWESAKEYLYRGIQACPDRPILYLCLADVEESLKNFSMVESLYEELLKLSPSCLVYIEYMYFLRRTRGIEASRKLFMRARKEISDYHLYVAAAELEYYRNKNLDAALNIFELGLKCFPQVLDFALEYISFLWMLGDETNLQALLERLLLDYPAEESAVIWDKYCQFAQQFFGLEKRREIEMRRMEALGGGERFLLESALSYYSFRDLTSWTSSDMMYVGDVWTNNRSSQPFIESKPKTSSNTSKRSRTVVDKKTEATNAPLSSSGSLLESLQTLMNMFPCTSDVAIPDVNYVLNLILCTPESLNVQDQKSRGEKRKNMSSSDGNKVPGTSLLPSQRWNGEGKVEDEEGREESASAYNESADSQRLPSRDIFRIRQAQRQAKSSS</sequence>